<dbReference type="SMART" id="SM00194">
    <property type="entry name" value="PTPc"/>
    <property type="match status" value="1"/>
</dbReference>
<dbReference type="Pfam" id="PF00102">
    <property type="entry name" value="Y_phosphatase"/>
    <property type="match status" value="1"/>
</dbReference>
<dbReference type="OrthoDB" id="6500727at2759"/>
<keyword evidence="4" id="KW-1185">Reference proteome</keyword>
<evidence type="ECO:0000313" key="4">
    <source>
        <dbReference type="Proteomes" id="UP000288716"/>
    </source>
</evidence>
<evidence type="ECO:0000259" key="2">
    <source>
        <dbReference type="PROSITE" id="PS50056"/>
    </source>
</evidence>
<dbReference type="InterPro" id="IPR000242">
    <property type="entry name" value="PTP_cat"/>
</dbReference>
<evidence type="ECO:0000259" key="1">
    <source>
        <dbReference type="PROSITE" id="PS50055"/>
    </source>
</evidence>
<name>A0A443S5U9_9ACAR</name>
<dbReference type="PROSITE" id="PS50056">
    <property type="entry name" value="TYR_PHOSPHATASE_2"/>
    <property type="match status" value="1"/>
</dbReference>
<dbReference type="PANTHER" id="PTHR19134:SF449">
    <property type="entry name" value="TYROSINE-PROTEIN PHOSPHATASE 1"/>
    <property type="match status" value="1"/>
</dbReference>
<dbReference type="InterPro" id="IPR050348">
    <property type="entry name" value="Protein-Tyr_Phosphatase"/>
</dbReference>
<dbReference type="STRING" id="299467.A0A443S5U9"/>
<dbReference type="EMBL" id="NCKV01007554">
    <property type="protein sequence ID" value="RWS22926.1"/>
    <property type="molecule type" value="Genomic_DNA"/>
</dbReference>
<dbReference type="InterPro" id="IPR000387">
    <property type="entry name" value="Tyr_Pase_dom"/>
</dbReference>
<dbReference type="Proteomes" id="UP000288716">
    <property type="component" value="Unassembled WGS sequence"/>
</dbReference>
<dbReference type="AlphaFoldDB" id="A0A443S5U9"/>
<evidence type="ECO:0000313" key="3">
    <source>
        <dbReference type="EMBL" id="RWS22926.1"/>
    </source>
</evidence>
<dbReference type="GO" id="GO:0048666">
    <property type="term" value="P:neuron development"/>
    <property type="evidence" value="ECO:0007669"/>
    <property type="project" value="UniProtKB-ARBA"/>
</dbReference>
<gene>
    <name evidence="3" type="ORF">B4U80_10772</name>
</gene>
<protein>
    <submittedName>
        <fullName evidence="3">Receptor-type tyrosine-protein phosphatase kappa-like protein</fullName>
    </submittedName>
</protein>
<dbReference type="SUPFAM" id="SSF52799">
    <property type="entry name" value="(Phosphotyrosine protein) phosphatases II"/>
    <property type="match status" value="1"/>
</dbReference>
<dbReference type="PRINTS" id="PR00700">
    <property type="entry name" value="PRTYPHPHTASE"/>
</dbReference>
<dbReference type="PROSITE" id="PS50055">
    <property type="entry name" value="TYR_PHOSPHATASE_PTP"/>
    <property type="match status" value="1"/>
</dbReference>
<comment type="caution">
    <text evidence="3">The sequence shown here is derived from an EMBL/GenBank/DDBJ whole genome shotgun (WGS) entry which is preliminary data.</text>
</comment>
<accession>A0A443S5U9</accession>
<dbReference type="Gene3D" id="3.90.190.10">
    <property type="entry name" value="Protein tyrosine phosphatase superfamily"/>
    <property type="match status" value="1"/>
</dbReference>
<dbReference type="InterPro" id="IPR003595">
    <property type="entry name" value="Tyr_Pase_cat"/>
</dbReference>
<dbReference type="SMART" id="SM00404">
    <property type="entry name" value="PTPc_motif"/>
    <property type="match status" value="1"/>
</dbReference>
<dbReference type="CDD" id="cd00047">
    <property type="entry name" value="PTPc"/>
    <property type="match status" value="1"/>
</dbReference>
<reference evidence="3 4" key="1">
    <citation type="journal article" date="2018" name="Gigascience">
        <title>Genomes of trombidid mites reveal novel predicted allergens and laterally-transferred genes associated with secondary metabolism.</title>
        <authorList>
            <person name="Dong X."/>
            <person name="Chaisiri K."/>
            <person name="Xia D."/>
            <person name="Armstrong S.D."/>
            <person name="Fang Y."/>
            <person name="Donnelly M.J."/>
            <person name="Kadowaki T."/>
            <person name="McGarry J.W."/>
            <person name="Darby A.C."/>
            <person name="Makepeace B.L."/>
        </authorList>
    </citation>
    <scope>NUCLEOTIDE SEQUENCE [LARGE SCALE GENOMIC DNA]</scope>
    <source>
        <strain evidence="3">UoL-UT</strain>
    </source>
</reference>
<dbReference type="GO" id="GO:0004725">
    <property type="term" value="F:protein tyrosine phosphatase activity"/>
    <property type="evidence" value="ECO:0007669"/>
    <property type="project" value="InterPro"/>
</dbReference>
<organism evidence="3 4">
    <name type="scientific">Leptotrombidium deliense</name>
    <dbReference type="NCBI Taxonomy" id="299467"/>
    <lineage>
        <taxon>Eukaryota</taxon>
        <taxon>Metazoa</taxon>
        <taxon>Ecdysozoa</taxon>
        <taxon>Arthropoda</taxon>
        <taxon>Chelicerata</taxon>
        <taxon>Arachnida</taxon>
        <taxon>Acari</taxon>
        <taxon>Acariformes</taxon>
        <taxon>Trombidiformes</taxon>
        <taxon>Prostigmata</taxon>
        <taxon>Anystina</taxon>
        <taxon>Parasitengona</taxon>
        <taxon>Trombiculoidea</taxon>
        <taxon>Trombiculidae</taxon>
        <taxon>Leptotrombidium</taxon>
    </lineage>
</organism>
<dbReference type="InterPro" id="IPR029021">
    <property type="entry name" value="Prot-tyrosine_phosphatase-like"/>
</dbReference>
<dbReference type="PANTHER" id="PTHR19134">
    <property type="entry name" value="RECEPTOR-TYPE TYROSINE-PROTEIN PHOSPHATASE"/>
    <property type="match status" value="1"/>
</dbReference>
<keyword evidence="3" id="KW-0675">Receptor</keyword>
<feature type="domain" description="Tyrosine specific protein phosphatases" evidence="2">
    <location>
        <begin position="172"/>
        <end position="247"/>
    </location>
</feature>
<dbReference type="VEuPathDB" id="VectorBase:LDEU009114"/>
<sequence>MEKEYNSIPYKKYYKCLVARRAENMQSKHRFHFSQAYDYNRVVLNTMFSDEHKSDYIAASRIDSFKIRGRFIVTQAPLPETFNDFWQMVYENNCTQIVTFNALIERGYVAGHKYWPENGSQKFSAVTVNNYARDEKADFTINYYKVSGIKGTMQVEHYFYAKWPDASGTDCQSLFNLLHAVKHSNAHQSINPTLIHCSAGVGRSCTFILIYNLIEMQQECGKIDVYKCFFKLRLQRAYCLGSVGLYKFVYSCLNSYFTKNLKNEK</sequence>
<feature type="domain" description="Tyrosine-protein phosphatase" evidence="1">
    <location>
        <begin position="1"/>
        <end position="256"/>
    </location>
</feature>
<proteinExistence type="predicted"/>